<evidence type="ECO:0000313" key="2">
    <source>
        <dbReference type="Proteomes" id="UP000281112"/>
    </source>
</evidence>
<dbReference type="Proteomes" id="UP000281112">
    <property type="component" value="Unassembled WGS sequence"/>
</dbReference>
<evidence type="ECO:0000313" key="1">
    <source>
        <dbReference type="EMBL" id="RQW63443.1"/>
    </source>
</evidence>
<accession>A0A3N9THT6</accession>
<proteinExistence type="predicted"/>
<dbReference type="EMBL" id="RJVQ01000003">
    <property type="protein sequence ID" value="RQW63443.1"/>
    <property type="molecule type" value="Genomic_DNA"/>
</dbReference>
<dbReference type="RefSeq" id="WP_124936907.1">
    <property type="nucleotide sequence ID" value="NZ_RJVQ01000003.1"/>
</dbReference>
<dbReference type="AlphaFoldDB" id="A0A3N9THT6"/>
<sequence length="69" mass="7845">MKRKYNVRVKGDELIIIVIKDTPYIVVDGLISSFGLSYNQSIVDLKSNHDLKSIEISNDGNVQKKFSYP</sequence>
<organism evidence="1 2">
    <name type="scientific">Vibrio viridaestus</name>
    <dbReference type="NCBI Taxonomy" id="2487322"/>
    <lineage>
        <taxon>Bacteria</taxon>
        <taxon>Pseudomonadati</taxon>
        <taxon>Pseudomonadota</taxon>
        <taxon>Gammaproteobacteria</taxon>
        <taxon>Vibrionales</taxon>
        <taxon>Vibrionaceae</taxon>
        <taxon>Vibrio</taxon>
    </lineage>
</organism>
<gene>
    <name evidence="1" type="ORF">EES38_09355</name>
</gene>
<keyword evidence="2" id="KW-1185">Reference proteome</keyword>
<reference evidence="1 2" key="1">
    <citation type="submission" date="2018-11" db="EMBL/GenBank/DDBJ databases">
        <title>Vibrio LJC006 sp. nov., isolated from seawater during the bloom of the enteromorpha.</title>
        <authorList>
            <person name="Liang J."/>
        </authorList>
    </citation>
    <scope>NUCLEOTIDE SEQUENCE [LARGE SCALE GENOMIC DNA]</scope>
    <source>
        <strain evidence="1 2">LJC006</strain>
    </source>
</reference>
<protein>
    <submittedName>
        <fullName evidence="1">Uncharacterized protein</fullName>
    </submittedName>
</protein>
<name>A0A3N9THT6_9VIBR</name>
<comment type="caution">
    <text evidence="1">The sequence shown here is derived from an EMBL/GenBank/DDBJ whole genome shotgun (WGS) entry which is preliminary data.</text>
</comment>